<proteinExistence type="predicted"/>
<reference evidence="1 2" key="2">
    <citation type="journal article" date="2022" name="Mol. Ecol. Resour.">
        <title>The genomes of chicory, endive, great burdock and yacon provide insights into Asteraceae paleo-polyploidization history and plant inulin production.</title>
        <authorList>
            <person name="Fan W."/>
            <person name="Wang S."/>
            <person name="Wang H."/>
            <person name="Wang A."/>
            <person name="Jiang F."/>
            <person name="Liu H."/>
            <person name="Zhao H."/>
            <person name="Xu D."/>
            <person name="Zhang Y."/>
        </authorList>
    </citation>
    <scope>NUCLEOTIDE SEQUENCE [LARGE SCALE GENOMIC DNA]</scope>
    <source>
        <strain evidence="2">cv. Yunnan</strain>
        <tissue evidence="1">Leaves</tissue>
    </source>
</reference>
<accession>A0ACB9I8M2</accession>
<comment type="caution">
    <text evidence="1">The sequence shown here is derived from an EMBL/GenBank/DDBJ whole genome shotgun (WGS) entry which is preliminary data.</text>
</comment>
<keyword evidence="2" id="KW-1185">Reference proteome</keyword>
<organism evidence="1 2">
    <name type="scientific">Smallanthus sonchifolius</name>
    <dbReference type="NCBI Taxonomy" id="185202"/>
    <lineage>
        <taxon>Eukaryota</taxon>
        <taxon>Viridiplantae</taxon>
        <taxon>Streptophyta</taxon>
        <taxon>Embryophyta</taxon>
        <taxon>Tracheophyta</taxon>
        <taxon>Spermatophyta</taxon>
        <taxon>Magnoliopsida</taxon>
        <taxon>eudicotyledons</taxon>
        <taxon>Gunneridae</taxon>
        <taxon>Pentapetalae</taxon>
        <taxon>asterids</taxon>
        <taxon>campanulids</taxon>
        <taxon>Asterales</taxon>
        <taxon>Asteraceae</taxon>
        <taxon>Asteroideae</taxon>
        <taxon>Heliantheae alliance</taxon>
        <taxon>Millerieae</taxon>
        <taxon>Smallanthus</taxon>
    </lineage>
</organism>
<protein>
    <submittedName>
        <fullName evidence="1">Uncharacterized protein</fullName>
    </submittedName>
</protein>
<name>A0ACB9I8M2_9ASTR</name>
<evidence type="ECO:0000313" key="2">
    <source>
        <dbReference type="Proteomes" id="UP001056120"/>
    </source>
</evidence>
<gene>
    <name evidence="1" type="ORF">L1987_31993</name>
</gene>
<sequence length="563" mass="60783">MFFHDCFIRGCDASLLLNGKSTEKTAGPNSLLRGFEVIDAAKSKLEAACPGVVSCADILALAARDSVVLTGGKSWQVPLGRRDGMVSKASDTANLPAFNDPISVQIKKFADKGLSTEDMVILVGGHTIGTAAWNNVIAKDVTKEVSLVTITLEASAFIITYPVNNAIDKESNETKKVVAWVKAFIQLVEDEFVPMVPSKNLTLSYSSESSIEEELKRKSNTEELLMKFVKEVSSHSKTFILFVLLLATFSTLALGQTNRGGGGGTRVDFYRSTCPRVESIVQSAVQSAVRARSTIAPGLLRMFFHDCFVNGCDASILIDGTSAEKTARPNSLLRGFEVIDAAKSQLETTCPGVVSCADILALAARDSVVLTGGRSWQVPLGRRDGLVSRASDTANLPAFNDPISVQIRKFADKGLNTQDLVTLVGGHTIGTAACALFSYRLYNFNNTNGPDPDINQAFLPQLRALCPNGGDGTTRVGLDTGSVNRFDNSYYANLRNGRGVLESDAKLWSDPTTQRFVQQFLGFRGLLGLRFDVEFGRSMVKMGNVEVKTGTQGEIRRVCTTIN</sequence>
<dbReference type="Proteomes" id="UP001056120">
    <property type="component" value="Linkage Group LG10"/>
</dbReference>
<dbReference type="EMBL" id="CM042027">
    <property type="protein sequence ID" value="KAI3803831.1"/>
    <property type="molecule type" value="Genomic_DNA"/>
</dbReference>
<evidence type="ECO:0000313" key="1">
    <source>
        <dbReference type="EMBL" id="KAI3803831.1"/>
    </source>
</evidence>
<reference evidence="2" key="1">
    <citation type="journal article" date="2022" name="Mol. Ecol. Resour.">
        <title>The genomes of chicory, endive, great burdock and yacon provide insights into Asteraceae palaeo-polyploidization history and plant inulin production.</title>
        <authorList>
            <person name="Fan W."/>
            <person name="Wang S."/>
            <person name="Wang H."/>
            <person name="Wang A."/>
            <person name="Jiang F."/>
            <person name="Liu H."/>
            <person name="Zhao H."/>
            <person name="Xu D."/>
            <person name="Zhang Y."/>
        </authorList>
    </citation>
    <scope>NUCLEOTIDE SEQUENCE [LARGE SCALE GENOMIC DNA]</scope>
    <source>
        <strain evidence="2">cv. Yunnan</strain>
    </source>
</reference>